<dbReference type="OrthoDB" id="416955at2"/>
<dbReference type="CDD" id="cd00085">
    <property type="entry name" value="HNHc"/>
    <property type="match status" value="1"/>
</dbReference>
<dbReference type="KEGG" id="enn:FRE64_09430"/>
<dbReference type="Pfam" id="PF13655">
    <property type="entry name" value="RVT_N"/>
    <property type="match status" value="1"/>
</dbReference>
<dbReference type="NCBIfam" id="TIGR04416">
    <property type="entry name" value="group_II_RT_mat"/>
    <property type="match status" value="1"/>
</dbReference>
<dbReference type="CDD" id="cd01651">
    <property type="entry name" value="RT_G2_intron"/>
    <property type="match status" value="1"/>
</dbReference>
<dbReference type="SUPFAM" id="SSF56672">
    <property type="entry name" value="DNA/RNA polymerases"/>
    <property type="match status" value="1"/>
</dbReference>
<gene>
    <name evidence="2" type="primary">ltrA</name>
    <name evidence="2" type="ORF">FRE64_09430</name>
</gene>
<dbReference type="PANTHER" id="PTHR34047:SF10">
    <property type="entry name" value="GROUP II INTRON-ASSOCIATED OPEN READING FRAME"/>
    <property type="match status" value="1"/>
</dbReference>
<dbReference type="InterPro" id="IPR003615">
    <property type="entry name" value="HNH_nuc"/>
</dbReference>
<evidence type="ECO:0000259" key="1">
    <source>
        <dbReference type="PROSITE" id="PS50878"/>
    </source>
</evidence>
<dbReference type="RefSeq" id="WP_146295834.1">
    <property type="nucleotide sequence ID" value="NZ_CP042326.1"/>
</dbReference>
<dbReference type="PANTHER" id="PTHR34047">
    <property type="entry name" value="NUCLEAR INTRON MATURASE 1, MITOCHONDRIAL-RELATED"/>
    <property type="match status" value="1"/>
</dbReference>
<proteinExistence type="predicted"/>
<dbReference type="GO" id="GO:0004519">
    <property type="term" value="F:endonuclease activity"/>
    <property type="evidence" value="ECO:0007669"/>
    <property type="project" value="InterPro"/>
</dbReference>
<dbReference type="EMBL" id="CP042326">
    <property type="protein sequence ID" value="QDZ40149.1"/>
    <property type="molecule type" value="Genomic_DNA"/>
</dbReference>
<dbReference type="AlphaFoldDB" id="A0A5B8NPL5"/>
<keyword evidence="2" id="KW-0808">Transferase</keyword>
<evidence type="ECO:0000313" key="3">
    <source>
        <dbReference type="Proteomes" id="UP000318453"/>
    </source>
</evidence>
<organism evidence="2 3">
    <name type="scientific">Euhalothece natronophila Z-M001</name>
    <dbReference type="NCBI Taxonomy" id="522448"/>
    <lineage>
        <taxon>Bacteria</taxon>
        <taxon>Bacillati</taxon>
        <taxon>Cyanobacteriota</taxon>
        <taxon>Cyanophyceae</taxon>
        <taxon>Oscillatoriophycideae</taxon>
        <taxon>Chroococcales</taxon>
        <taxon>Halothecacae</taxon>
        <taxon>Halothece cluster</taxon>
        <taxon>Euhalothece</taxon>
    </lineage>
</organism>
<dbReference type="GO" id="GO:0003964">
    <property type="term" value="F:RNA-directed DNA polymerase activity"/>
    <property type="evidence" value="ECO:0007669"/>
    <property type="project" value="UniProtKB-KW"/>
</dbReference>
<dbReference type="Pfam" id="PF08388">
    <property type="entry name" value="GIIM"/>
    <property type="match status" value="1"/>
</dbReference>
<keyword evidence="2" id="KW-0548">Nucleotidyltransferase</keyword>
<dbReference type="Pfam" id="PF00078">
    <property type="entry name" value="RVT_1"/>
    <property type="match status" value="1"/>
</dbReference>
<dbReference type="InterPro" id="IPR043502">
    <property type="entry name" value="DNA/RNA_pol_sf"/>
</dbReference>
<sequence>MLFTTNVTLDNHAECWHSIDWRKANRVVRNLRRRIFRATREGNLKKVRSLQKLLLKSFSNLVLAVRRCTQENQGKRTAGIDGRIALTPKERWELVCELQVLNDSIASPTRRIQIPKPNGKKRPLGIPIVTDRIRQAVVKSALEPYWEAKFEPSSYGFRPGRSPHDAIARVQNLTKQSPQGSPPKKQWVVDADIKGCFDNIDHHHLMGVIGNFPARKLINSWLKAGYIEKGNFHPTNGGTPQGGVISPMLANISLHGLEDALGVKWTIKKVKNTKSGTYASIERSKRAVIRFADDFIILCESEEDAQLAKEEANAFLSERGLHLSEEKTKICHLNDGFDYLGFHIHRYPDKFKNSGYITLITPSADKVKETKQQLREIWLQAKGKPTEWIVNKLNPIIRGKANYWNKVSSSRAFSDLDTYMYKRGCRFTKFQHPTKNEYWRTKRYFGRLNLNRPDKDWYFGSKSTGAYLVKFSDFNIEYHNAVPYDYTPDNPDPVVQEHFKKKDHSEATKLNKRNQRLAKKQGYKCPHCGESLFNGEPYDVHHRVPRKDGGSDKISNLVILHRECHKSTHHG</sequence>
<reference evidence="2" key="1">
    <citation type="submission" date="2019-08" db="EMBL/GenBank/DDBJ databases">
        <title>Carotenoids and Carotenoid Binding Proteins in the Halophilic Cyanobacterium Euhalothece sp. ZM00.</title>
        <authorList>
            <person name="Cho S.M."/>
            <person name="Song J.Y."/>
            <person name="Park Y.-I."/>
        </authorList>
    </citation>
    <scope>NUCLEOTIDE SEQUENCE [LARGE SCALE GENOMIC DNA]</scope>
    <source>
        <strain evidence="2">Z-M001</strain>
    </source>
</reference>
<dbReference type="InterPro" id="IPR030931">
    <property type="entry name" value="Group_II_RT_mat"/>
</dbReference>
<dbReference type="EC" id="2.7.7.49" evidence="2"/>
<dbReference type="GO" id="GO:0008270">
    <property type="term" value="F:zinc ion binding"/>
    <property type="evidence" value="ECO:0007669"/>
    <property type="project" value="InterPro"/>
</dbReference>
<dbReference type="GO" id="GO:0003676">
    <property type="term" value="F:nucleic acid binding"/>
    <property type="evidence" value="ECO:0007669"/>
    <property type="project" value="InterPro"/>
</dbReference>
<dbReference type="Pfam" id="PF01844">
    <property type="entry name" value="HNH"/>
    <property type="match status" value="1"/>
</dbReference>
<dbReference type="SMART" id="SM00507">
    <property type="entry name" value="HNHc"/>
    <property type="match status" value="1"/>
</dbReference>
<dbReference type="PROSITE" id="PS50878">
    <property type="entry name" value="RT_POL"/>
    <property type="match status" value="1"/>
</dbReference>
<dbReference type="InterPro" id="IPR025960">
    <property type="entry name" value="RVT_N"/>
</dbReference>
<dbReference type="Proteomes" id="UP000318453">
    <property type="component" value="Chromosome"/>
</dbReference>
<feature type="domain" description="Reverse transcriptase" evidence="1">
    <location>
        <begin position="95"/>
        <end position="344"/>
    </location>
</feature>
<evidence type="ECO:0000313" key="2">
    <source>
        <dbReference type="EMBL" id="QDZ40149.1"/>
    </source>
</evidence>
<dbReference type="InterPro" id="IPR051083">
    <property type="entry name" value="GrpII_Intron_Splice-Mob/Def"/>
</dbReference>
<dbReference type="InterPro" id="IPR002711">
    <property type="entry name" value="HNH"/>
</dbReference>
<protein>
    <submittedName>
        <fullName evidence="2">Group II intron reverse transcriptase/maturase</fullName>
        <ecNumber evidence="2">2.7.7.49</ecNumber>
    </submittedName>
</protein>
<dbReference type="InterPro" id="IPR013597">
    <property type="entry name" value="Mat_intron_G2"/>
</dbReference>
<accession>A0A5B8NPL5</accession>
<dbReference type="Gene3D" id="1.10.30.50">
    <property type="match status" value="1"/>
</dbReference>
<keyword evidence="3" id="KW-1185">Reference proteome</keyword>
<dbReference type="InterPro" id="IPR000477">
    <property type="entry name" value="RT_dom"/>
</dbReference>
<name>A0A5B8NPL5_9CHRO</name>
<keyword evidence="2" id="KW-0695">RNA-directed DNA polymerase</keyword>